<sequence>MTKLVYSDWLISLALHGSLVAGVALLNQPSPPLATRPITEPIRWVDVQTMTSEPSASVHQKSVHQKEIDTTDHLQKPKAQKQPLKAVYQTSDMDTLAKPMAQKTQKPKKNTATNQVKNQTKNQMTNQETSTKQAMMTTPNASISSPIKTATATVDKQSMDMSKNSVDEINIDTDTANVVTNAQEIEQPKKDENKTELQSKTDKTTTDKTTTDETKDTQSVKNPKTDHVNQWKTRFIANVNRNKRYPSHARKAGIQGSALLSVHVMANGNIHCCDVKQSTGSSQLDKAALQAAQKAANQSREPPQINHAFGFDFYVDYILSD</sequence>
<dbReference type="GO" id="GO:0015031">
    <property type="term" value="P:protein transport"/>
    <property type="evidence" value="ECO:0007669"/>
    <property type="project" value="UniProtKB-KW"/>
</dbReference>
<dbReference type="GO" id="GO:0098797">
    <property type="term" value="C:plasma membrane protein complex"/>
    <property type="evidence" value="ECO:0007669"/>
    <property type="project" value="TreeGrafter"/>
</dbReference>
<evidence type="ECO:0000256" key="9">
    <source>
        <dbReference type="ARBA" id="ARBA00023136"/>
    </source>
</evidence>
<organism evidence="12 13">
    <name type="scientific">Lwoffella lincolnii</name>
    <dbReference type="NCBI Taxonomy" id="90241"/>
    <lineage>
        <taxon>Bacteria</taxon>
        <taxon>Pseudomonadati</taxon>
        <taxon>Pseudomonadota</taxon>
        <taxon>Gammaproteobacteria</taxon>
        <taxon>Moraxellales</taxon>
        <taxon>Moraxellaceae</taxon>
        <taxon>Lwoffella</taxon>
    </lineage>
</organism>
<dbReference type="RefSeq" id="WP_078306183.1">
    <property type="nucleotide sequence ID" value="NZ_MUYT01000001.1"/>
</dbReference>
<protein>
    <recommendedName>
        <fullName evidence="11">TonB C-terminal domain-containing protein</fullName>
    </recommendedName>
</protein>
<comment type="subcellular location">
    <subcellularLocation>
        <location evidence="1">Cell inner membrane</location>
        <topology evidence="1">Single-pass membrane protein</topology>
        <orientation evidence="1">Periplasmic side</orientation>
    </subcellularLocation>
</comment>
<proteinExistence type="inferred from homology"/>
<evidence type="ECO:0000259" key="11">
    <source>
        <dbReference type="PROSITE" id="PS52015"/>
    </source>
</evidence>
<gene>
    <name evidence="12" type="ORF">B0682_00690</name>
</gene>
<evidence type="ECO:0000256" key="2">
    <source>
        <dbReference type="ARBA" id="ARBA00006555"/>
    </source>
</evidence>
<keyword evidence="3" id="KW-0813">Transport</keyword>
<evidence type="ECO:0000256" key="4">
    <source>
        <dbReference type="ARBA" id="ARBA00022475"/>
    </source>
</evidence>
<keyword evidence="8" id="KW-1133">Transmembrane helix</keyword>
<feature type="compositionally biased region" description="Basic and acidic residues" evidence="10">
    <location>
        <begin position="186"/>
        <end position="225"/>
    </location>
</feature>
<evidence type="ECO:0000313" key="13">
    <source>
        <dbReference type="Proteomes" id="UP000191094"/>
    </source>
</evidence>
<dbReference type="Gene3D" id="3.30.1150.10">
    <property type="match status" value="1"/>
</dbReference>
<evidence type="ECO:0000256" key="3">
    <source>
        <dbReference type="ARBA" id="ARBA00022448"/>
    </source>
</evidence>
<dbReference type="InterPro" id="IPR006260">
    <property type="entry name" value="TonB/TolA_C"/>
</dbReference>
<feature type="compositionally biased region" description="Polar residues" evidence="10">
    <location>
        <begin position="110"/>
        <end position="147"/>
    </location>
</feature>
<keyword evidence="5" id="KW-0997">Cell inner membrane</keyword>
<dbReference type="Proteomes" id="UP000191094">
    <property type="component" value="Unassembled WGS sequence"/>
</dbReference>
<keyword evidence="4" id="KW-1003">Cell membrane</keyword>
<dbReference type="AlphaFoldDB" id="A0A1T0CKA6"/>
<feature type="region of interest" description="Disordered" evidence="10">
    <location>
        <begin position="182"/>
        <end position="225"/>
    </location>
</feature>
<keyword evidence="13" id="KW-1185">Reference proteome</keyword>
<dbReference type="GO" id="GO:0055085">
    <property type="term" value="P:transmembrane transport"/>
    <property type="evidence" value="ECO:0007669"/>
    <property type="project" value="InterPro"/>
</dbReference>
<dbReference type="OrthoDB" id="9792439at2"/>
<dbReference type="EMBL" id="MUYT01000001">
    <property type="protein sequence ID" value="OOS22770.1"/>
    <property type="molecule type" value="Genomic_DNA"/>
</dbReference>
<feature type="region of interest" description="Disordered" evidence="10">
    <location>
        <begin position="53"/>
        <end position="86"/>
    </location>
</feature>
<evidence type="ECO:0000256" key="6">
    <source>
        <dbReference type="ARBA" id="ARBA00022692"/>
    </source>
</evidence>
<evidence type="ECO:0000256" key="10">
    <source>
        <dbReference type="SAM" id="MobiDB-lite"/>
    </source>
</evidence>
<keyword evidence="9" id="KW-0472">Membrane</keyword>
<dbReference type="SUPFAM" id="SSF74653">
    <property type="entry name" value="TolA/TonB C-terminal domain"/>
    <property type="match status" value="1"/>
</dbReference>
<dbReference type="InterPro" id="IPR037682">
    <property type="entry name" value="TonB_C"/>
</dbReference>
<dbReference type="Pfam" id="PF03544">
    <property type="entry name" value="TonB_C"/>
    <property type="match status" value="1"/>
</dbReference>
<evidence type="ECO:0000256" key="1">
    <source>
        <dbReference type="ARBA" id="ARBA00004383"/>
    </source>
</evidence>
<dbReference type="STRING" id="90241.B0682_00690"/>
<evidence type="ECO:0000256" key="8">
    <source>
        <dbReference type="ARBA" id="ARBA00022989"/>
    </source>
</evidence>
<evidence type="ECO:0000256" key="5">
    <source>
        <dbReference type="ARBA" id="ARBA00022519"/>
    </source>
</evidence>
<dbReference type="PROSITE" id="PS52015">
    <property type="entry name" value="TONB_CTD"/>
    <property type="match status" value="1"/>
</dbReference>
<keyword evidence="6" id="KW-0812">Transmembrane</keyword>
<feature type="region of interest" description="Disordered" evidence="10">
    <location>
        <begin position="99"/>
        <end position="147"/>
    </location>
</feature>
<dbReference type="InterPro" id="IPR051045">
    <property type="entry name" value="TonB-dependent_transducer"/>
</dbReference>
<evidence type="ECO:0000256" key="7">
    <source>
        <dbReference type="ARBA" id="ARBA00022927"/>
    </source>
</evidence>
<dbReference type="PANTHER" id="PTHR33446">
    <property type="entry name" value="PROTEIN TONB-RELATED"/>
    <property type="match status" value="1"/>
</dbReference>
<comment type="caution">
    <text evidence="12">The sequence shown here is derived from an EMBL/GenBank/DDBJ whole genome shotgun (WGS) entry which is preliminary data.</text>
</comment>
<dbReference type="NCBIfam" id="TIGR01352">
    <property type="entry name" value="tonB_Cterm"/>
    <property type="match status" value="1"/>
</dbReference>
<accession>A0A1T0CKA6</accession>
<reference evidence="12 13" key="1">
    <citation type="submission" date="2017-02" db="EMBL/GenBank/DDBJ databases">
        <title>Draft genome sequence of Moraxella lincolnii CCUG 9405T type strain.</title>
        <authorList>
            <person name="Salva-Serra F."/>
            <person name="Engstrom-Jakobsson H."/>
            <person name="Thorell K."/>
            <person name="Jaen-Luchoro D."/>
            <person name="Gonzales-Siles L."/>
            <person name="Karlsson R."/>
            <person name="Yazdan S."/>
            <person name="Boulund F."/>
            <person name="Johnning A."/>
            <person name="Engstrand L."/>
            <person name="Kristiansson E."/>
            <person name="Moore E."/>
        </authorList>
    </citation>
    <scope>NUCLEOTIDE SEQUENCE [LARGE SCALE GENOMIC DNA]</scope>
    <source>
        <strain evidence="12 13">CCUG 9405</strain>
    </source>
</reference>
<name>A0A1T0CKA6_9GAMM</name>
<dbReference type="GO" id="GO:0031992">
    <property type="term" value="F:energy transducer activity"/>
    <property type="evidence" value="ECO:0007669"/>
    <property type="project" value="TreeGrafter"/>
</dbReference>
<evidence type="ECO:0000313" key="12">
    <source>
        <dbReference type="EMBL" id="OOS22770.1"/>
    </source>
</evidence>
<feature type="compositionally biased region" description="Basic and acidic residues" evidence="10">
    <location>
        <begin position="64"/>
        <end position="75"/>
    </location>
</feature>
<comment type="similarity">
    <text evidence="2">Belongs to the TonB family.</text>
</comment>
<feature type="domain" description="TonB C-terminal" evidence="11">
    <location>
        <begin position="230"/>
        <end position="321"/>
    </location>
</feature>
<dbReference type="PANTHER" id="PTHR33446:SF2">
    <property type="entry name" value="PROTEIN TONB"/>
    <property type="match status" value="1"/>
</dbReference>
<keyword evidence="7" id="KW-0653">Protein transport</keyword>